<protein>
    <recommendedName>
        <fullName evidence="7">Troponin T</fullName>
    </recommendedName>
</protein>
<dbReference type="Proteomes" id="UP001497623">
    <property type="component" value="Unassembled WGS sequence"/>
</dbReference>
<evidence type="ECO:0000313" key="6">
    <source>
        <dbReference type="Proteomes" id="UP001497623"/>
    </source>
</evidence>
<proteinExistence type="inferred from homology"/>
<dbReference type="InterPro" id="IPR038077">
    <property type="entry name" value="Troponin_sf"/>
</dbReference>
<dbReference type="GO" id="GO:0005861">
    <property type="term" value="C:troponin complex"/>
    <property type="evidence" value="ECO:0007669"/>
    <property type="project" value="InterPro"/>
</dbReference>
<feature type="compositionally biased region" description="Basic and acidic residues" evidence="4">
    <location>
        <begin position="232"/>
        <end position="241"/>
    </location>
</feature>
<comment type="function">
    <text evidence="1">Troponin T is the tropomyosin-binding subunit of troponin, the thin filament regulatory complex which confers calcium-sensitivity to striated muscle actomyosin ATPase activity.</text>
</comment>
<comment type="caution">
    <text evidence="5">The sequence shown here is derived from an EMBL/GenBank/DDBJ whole genome shotgun (WGS) entry which is preliminary data.</text>
</comment>
<dbReference type="GO" id="GO:0006936">
    <property type="term" value="P:muscle contraction"/>
    <property type="evidence" value="ECO:0007669"/>
    <property type="project" value="TreeGrafter"/>
</dbReference>
<dbReference type="PANTHER" id="PTHR11521">
    <property type="entry name" value="TROPONIN T"/>
    <property type="match status" value="1"/>
</dbReference>
<gene>
    <name evidence="5" type="ORF">MNOR_LOCUS6905</name>
</gene>
<feature type="compositionally biased region" description="Acidic residues" evidence="4">
    <location>
        <begin position="295"/>
        <end position="307"/>
    </location>
</feature>
<accession>A0AAV2Q058</accession>
<evidence type="ECO:0000256" key="3">
    <source>
        <dbReference type="SAM" id="Coils"/>
    </source>
</evidence>
<dbReference type="GO" id="GO:0006937">
    <property type="term" value="P:regulation of muscle contraction"/>
    <property type="evidence" value="ECO:0007669"/>
    <property type="project" value="InterPro"/>
</dbReference>
<dbReference type="GO" id="GO:0045214">
    <property type="term" value="P:sarcomere organization"/>
    <property type="evidence" value="ECO:0007669"/>
    <property type="project" value="UniProtKB-ARBA"/>
</dbReference>
<feature type="compositionally biased region" description="Basic and acidic residues" evidence="4">
    <location>
        <begin position="58"/>
        <end position="96"/>
    </location>
</feature>
<evidence type="ECO:0008006" key="7">
    <source>
        <dbReference type="Google" id="ProtNLM"/>
    </source>
</evidence>
<feature type="region of interest" description="Disordered" evidence="4">
    <location>
        <begin position="58"/>
        <end position="114"/>
    </location>
</feature>
<dbReference type="InterPro" id="IPR027707">
    <property type="entry name" value="TNNT"/>
</dbReference>
<dbReference type="GO" id="GO:0005523">
    <property type="term" value="F:tropomyosin binding"/>
    <property type="evidence" value="ECO:0007669"/>
    <property type="project" value="TreeGrafter"/>
</dbReference>
<feature type="region of interest" description="Disordered" evidence="4">
    <location>
        <begin position="215"/>
        <end position="241"/>
    </location>
</feature>
<sequence>MAGAEFLKNRTQRKATEVDEQLVEFINEWREQKKKEDDKLIQLKQKQTKRRILRAEEEKRLEEQKKEEEDRKLKAEQAKKLKEQDDKKKALEELEKKRHGAHAKKDANKKFAGKAGDKLSNVMAAKAEMGKSKEQLAEEKKIALSIRVKPLSGLETMDEEKLKAKAQEIWNLIVKQESDKYDLEVRMKRQEYDLKELKERQKQQLRARALKKGLDPEALLGKHPPKIQTASKFERRTDRRTYDDKKKLFEGGWELLCKEEFEKMWQEKYGEFKNRTIVRLPKWFGERIGKKQEGDPDTDDEEEEEPEPPPPPPPAPEPESESEEEEEEEEEEEAEEEAEA</sequence>
<name>A0AAV2Q058_MEGNR</name>
<evidence type="ECO:0000256" key="4">
    <source>
        <dbReference type="SAM" id="MobiDB-lite"/>
    </source>
</evidence>
<dbReference type="SUPFAM" id="SSF90250">
    <property type="entry name" value="Troponin coil-coiled subunits"/>
    <property type="match status" value="1"/>
</dbReference>
<keyword evidence="3" id="KW-0175">Coiled coil</keyword>
<dbReference type="FunFam" id="1.20.5.350:FF:000003">
    <property type="entry name" value="Troponin T isoform 5"/>
    <property type="match status" value="1"/>
</dbReference>
<dbReference type="AlphaFoldDB" id="A0AAV2Q058"/>
<evidence type="ECO:0000256" key="2">
    <source>
        <dbReference type="ARBA" id="ARBA00008330"/>
    </source>
</evidence>
<feature type="compositionally biased region" description="Acidic residues" evidence="4">
    <location>
        <begin position="318"/>
        <end position="340"/>
    </location>
</feature>
<dbReference type="PANTHER" id="PTHR11521:SF1">
    <property type="entry name" value="TROPONIN T, SKELETAL MUSCLE"/>
    <property type="match status" value="1"/>
</dbReference>
<evidence type="ECO:0000256" key="1">
    <source>
        <dbReference type="ARBA" id="ARBA00003363"/>
    </source>
</evidence>
<keyword evidence="6" id="KW-1185">Reference proteome</keyword>
<evidence type="ECO:0000313" key="5">
    <source>
        <dbReference type="EMBL" id="CAL4068023.1"/>
    </source>
</evidence>
<comment type="similarity">
    <text evidence="2">Belongs to the troponin T family.</text>
</comment>
<feature type="coiled-coil region" evidence="3">
    <location>
        <begin position="180"/>
        <end position="207"/>
    </location>
</feature>
<organism evidence="5 6">
    <name type="scientific">Meganyctiphanes norvegica</name>
    <name type="common">Northern krill</name>
    <name type="synonym">Thysanopoda norvegica</name>
    <dbReference type="NCBI Taxonomy" id="48144"/>
    <lineage>
        <taxon>Eukaryota</taxon>
        <taxon>Metazoa</taxon>
        <taxon>Ecdysozoa</taxon>
        <taxon>Arthropoda</taxon>
        <taxon>Crustacea</taxon>
        <taxon>Multicrustacea</taxon>
        <taxon>Malacostraca</taxon>
        <taxon>Eumalacostraca</taxon>
        <taxon>Eucarida</taxon>
        <taxon>Euphausiacea</taxon>
        <taxon>Euphausiidae</taxon>
        <taxon>Meganyctiphanes</taxon>
    </lineage>
</organism>
<dbReference type="InterPro" id="IPR001978">
    <property type="entry name" value="Troponin"/>
</dbReference>
<reference evidence="5 6" key="1">
    <citation type="submission" date="2024-05" db="EMBL/GenBank/DDBJ databases">
        <authorList>
            <person name="Wallberg A."/>
        </authorList>
    </citation>
    <scope>NUCLEOTIDE SEQUENCE [LARGE SCALE GENOMIC DNA]</scope>
</reference>
<dbReference type="Gene3D" id="1.20.5.350">
    <property type="match status" value="1"/>
</dbReference>
<dbReference type="Pfam" id="PF00992">
    <property type="entry name" value="Troponin"/>
    <property type="match status" value="1"/>
</dbReference>
<feature type="compositionally biased region" description="Pro residues" evidence="4">
    <location>
        <begin position="308"/>
        <end position="317"/>
    </location>
</feature>
<feature type="compositionally biased region" description="Basic and acidic residues" evidence="4">
    <location>
        <begin position="284"/>
        <end position="294"/>
    </location>
</feature>
<feature type="region of interest" description="Disordered" evidence="4">
    <location>
        <begin position="284"/>
        <end position="340"/>
    </location>
</feature>
<dbReference type="EMBL" id="CAXKWB010002934">
    <property type="protein sequence ID" value="CAL4068023.1"/>
    <property type="molecule type" value="Genomic_DNA"/>
</dbReference>